<proteinExistence type="predicted"/>
<dbReference type="InterPro" id="IPR046030">
    <property type="entry name" value="DUF5988"/>
</dbReference>
<dbReference type="Pfam" id="PF19450">
    <property type="entry name" value="DUF5988"/>
    <property type="match status" value="1"/>
</dbReference>
<reference evidence="1 2" key="1">
    <citation type="submission" date="2020-07" db="EMBL/GenBank/DDBJ databases">
        <title>Sequencing the genomes of 1000 actinobacteria strains.</title>
        <authorList>
            <person name="Klenk H.-P."/>
        </authorList>
    </citation>
    <scope>NUCLEOTIDE SEQUENCE [LARGE SCALE GENOMIC DNA]</scope>
    <source>
        <strain evidence="1 2">DSM 44442</strain>
    </source>
</reference>
<sequence>MGTEGKALLEGGPDELQERIVSVDRPGDELKLPFHNGYEHFVPTPRQAHTSEGRVPVYGWTERTEMAG</sequence>
<dbReference type="EMBL" id="JACCFS010000001">
    <property type="protein sequence ID" value="NYJ36974.1"/>
    <property type="molecule type" value="Genomic_DNA"/>
</dbReference>
<accession>A0A7Z0ERJ6</accession>
<organism evidence="1 2">
    <name type="scientific">Nocardiopsis aegyptia</name>
    <dbReference type="NCBI Taxonomy" id="220378"/>
    <lineage>
        <taxon>Bacteria</taxon>
        <taxon>Bacillati</taxon>
        <taxon>Actinomycetota</taxon>
        <taxon>Actinomycetes</taxon>
        <taxon>Streptosporangiales</taxon>
        <taxon>Nocardiopsidaceae</taxon>
        <taxon>Nocardiopsis</taxon>
    </lineage>
</organism>
<evidence type="ECO:0000313" key="2">
    <source>
        <dbReference type="Proteomes" id="UP000572051"/>
    </source>
</evidence>
<dbReference type="AlphaFoldDB" id="A0A7Z0ERJ6"/>
<dbReference type="RefSeq" id="WP_179827308.1">
    <property type="nucleotide sequence ID" value="NZ_JACCFS010000001.1"/>
</dbReference>
<evidence type="ECO:0000313" key="1">
    <source>
        <dbReference type="EMBL" id="NYJ36974.1"/>
    </source>
</evidence>
<gene>
    <name evidence="1" type="ORF">HNR10_004855</name>
</gene>
<name>A0A7Z0ERJ6_9ACTN</name>
<protein>
    <submittedName>
        <fullName evidence="1">Uncharacterized protein</fullName>
    </submittedName>
</protein>
<keyword evidence="2" id="KW-1185">Reference proteome</keyword>
<dbReference type="Proteomes" id="UP000572051">
    <property type="component" value="Unassembled WGS sequence"/>
</dbReference>
<comment type="caution">
    <text evidence="1">The sequence shown here is derived from an EMBL/GenBank/DDBJ whole genome shotgun (WGS) entry which is preliminary data.</text>
</comment>